<evidence type="ECO:0000256" key="4">
    <source>
        <dbReference type="ARBA" id="ARBA00023136"/>
    </source>
</evidence>
<protein>
    <recommendedName>
        <fullName evidence="5">PRA1 family protein</fullName>
    </recommendedName>
</protein>
<comment type="similarity">
    <text evidence="5">Belongs to the PRA1 family.</text>
</comment>
<accession>B6JWJ1</accession>
<dbReference type="GeneID" id="7052183"/>
<dbReference type="PANTHER" id="PTHR19317:SF0">
    <property type="entry name" value="PRENYLATED RAB ACCEPTOR PROTEIN 1"/>
    <property type="match status" value="1"/>
</dbReference>
<dbReference type="GO" id="GO:0005794">
    <property type="term" value="C:Golgi apparatus"/>
    <property type="evidence" value="ECO:0000318"/>
    <property type="project" value="GO_Central"/>
</dbReference>
<feature type="transmembrane region" description="Helical" evidence="5">
    <location>
        <begin position="118"/>
        <end position="143"/>
    </location>
</feature>
<comment type="subcellular location">
    <subcellularLocation>
        <location evidence="1 5">Membrane</location>
        <topology evidence="1 5">Multi-pass membrane protein</topology>
    </subcellularLocation>
</comment>
<evidence type="ECO:0000313" key="7">
    <source>
        <dbReference type="JaponicusDB" id="SJAG_00767"/>
    </source>
</evidence>
<evidence type="ECO:0000313" key="8">
    <source>
        <dbReference type="Proteomes" id="UP000001744"/>
    </source>
</evidence>
<gene>
    <name evidence="7" type="primary">yip3</name>
    <name evidence="6" type="ORF">SJAG_00767</name>
</gene>
<evidence type="ECO:0000256" key="5">
    <source>
        <dbReference type="RuleBase" id="RU363107"/>
    </source>
</evidence>
<evidence type="ECO:0000313" key="6">
    <source>
        <dbReference type="EMBL" id="EEB05742.1"/>
    </source>
</evidence>
<dbReference type="AlphaFoldDB" id="B6JWJ1"/>
<dbReference type="eggNOG" id="KOG3142">
    <property type="taxonomic scope" value="Eukaryota"/>
</dbReference>
<dbReference type="GO" id="GO:0016020">
    <property type="term" value="C:membrane"/>
    <property type="evidence" value="ECO:0007669"/>
    <property type="project" value="UniProtKB-SubCell"/>
</dbReference>
<dbReference type="OMA" id="PWTVFFN"/>
<organism evidence="6 8">
    <name type="scientific">Schizosaccharomyces japonicus (strain yFS275 / FY16936)</name>
    <name type="common">Fission yeast</name>
    <dbReference type="NCBI Taxonomy" id="402676"/>
    <lineage>
        <taxon>Eukaryota</taxon>
        <taxon>Fungi</taxon>
        <taxon>Dikarya</taxon>
        <taxon>Ascomycota</taxon>
        <taxon>Taphrinomycotina</taxon>
        <taxon>Schizosaccharomycetes</taxon>
        <taxon>Schizosaccharomycetales</taxon>
        <taxon>Schizosaccharomycetaceae</taxon>
        <taxon>Schizosaccharomyces</taxon>
    </lineage>
</organism>
<keyword evidence="8" id="KW-1185">Reference proteome</keyword>
<dbReference type="JaponicusDB" id="SJAG_00767">
    <property type="gene designation" value="yip3"/>
</dbReference>
<dbReference type="PANTHER" id="PTHR19317">
    <property type="entry name" value="PRENYLATED RAB ACCEPTOR 1-RELATED"/>
    <property type="match status" value="1"/>
</dbReference>
<keyword evidence="2 5" id="KW-0812">Transmembrane</keyword>
<dbReference type="HOGENOM" id="CLU_103851_1_1_1"/>
<dbReference type="InterPro" id="IPR004895">
    <property type="entry name" value="Prenylated_rab_accept_PRA1"/>
</dbReference>
<evidence type="ECO:0000256" key="2">
    <source>
        <dbReference type="ARBA" id="ARBA00022692"/>
    </source>
</evidence>
<proteinExistence type="inferred from homology"/>
<dbReference type="EMBL" id="KE651166">
    <property type="protein sequence ID" value="EEB05742.1"/>
    <property type="molecule type" value="Genomic_DNA"/>
</dbReference>
<dbReference type="VEuPathDB" id="FungiDB:SJAG_00767"/>
<name>B6JWJ1_SCHJY</name>
<evidence type="ECO:0000256" key="1">
    <source>
        <dbReference type="ARBA" id="ARBA00004141"/>
    </source>
</evidence>
<keyword evidence="4 5" id="KW-0472">Membrane</keyword>
<feature type="transmembrane region" description="Helical" evidence="5">
    <location>
        <begin position="66"/>
        <end position="98"/>
    </location>
</feature>
<reference evidence="6 8" key="1">
    <citation type="journal article" date="2011" name="Science">
        <title>Comparative functional genomics of the fission yeasts.</title>
        <authorList>
            <person name="Rhind N."/>
            <person name="Chen Z."/>
            <person name="Yassour M."/>
            <person name="Thompson D.A."/>
            <person name="Haas B.J."/>
            <person name="Habib N."/>
            <person name="Wapinski I."/>
            <person name="Roy S."/>
            <person name="Lin M.F."/>
            <person name="Heiman D.I."/>
            <person name="Young S.K."/>
            <person name="Furuya K."/>
            <person name="Guo Y."/>
            <person name="Pidoux A."/>
            <person name="Chen H.M."/>
            <person name="Robbertse B."/>
            <person name="Goldberg J.M."/>
            <person name="Aoki K."/>
            <person name="Bayne E.H."/>
            <person name="Berlin A.M."/>
            <person name="Desjardins C.A."/>
            <person name="Dobbs E."/>
            <person name="Dukaj L."/>
            <person name="Fan L."/>
            <person name="FitzGerald M.G."/>
            <person name="French C."/>
            <person name="Gujja S."/>
            <person name="Hansen K."/>
            <person name="Keifenheim D."/>
            <person name="Levin J.Z."/>
            <person name="Mosher R.A."/>
            <person name="Mueller C.A."/>
            <person name="Pfiffner J."/>
            <person name="Priest M."/>
            <person name="Russ C."/>
            <person name="Smialowska A."/>
            <person name="Swoboda P."/>
            <person name="Sykes S.M."/>
            <person name="Vaughn M."/>
            <person name="Vengrova S."/>
            <person name="Yoder R."/>
            <person name="Zeng Q."/>
            <person name="Allshire R."/>
            <person name="Baulcombe D."/>
            <person name="Birren B.W."/>
            <person name="Brown W."/>
            <person name="Ekwall K."/>
            <person name="Kellis M."/>
            <person name="Leatherwood J."/>
            <person name="Levin H."/>
            <person name="Margalit H."/>
            <person name="Martienssen R."/>
            <person name="Nieduszynski C.A."/>
            <person name="Spatafora J.W."/>
            <person name="Friedman N."/>
            <person name="Dalgaard J.Z."/>
            <person name="Baumann P."/>
            <person name="Niki H."/>
            <person name="Regev A."/>
            <person name="Nusbaum C."/>
        </authorList>
    </citation>
    <scope>NUCLEOTIDE SEQUENCE [LARGE SCALE GENOMIC DNA]</scope>
    <source>
        <strain evidence="8">yFS275 / FY16936</strain>
    </source>
</reference>
<evidence type="ECO:0000256" key="3">
    <source>
        <dbReference type="ARBA" id="ARBA00022989"/>
    </source>
</evidence>
<dbReference type="Pfam" id="PF03208">
    <property type="entry name" value="PRA1"/>
    <property type="match status" value="1"/>
</dbReference>
<dbReference type="RefSeq" id="XP_002172035.1">
    <property type="nucleotide sequence ID" value="XM_002171999.2"/>
</dbReference>
<dbReference type="STRING" id="402676.B6JWJ1"/>
<dbReference type="Proteomes" id="UP000001744">
    <property type="component" value="Unassembled WGS sequence"/>
</dbReference>
<keyword evidence="3 5" id="KW-1133">Transmembrane helix</keyword>
<sequence>MSNISSTSMNIFYDKWAELKRFRQTHLSSLRPYSEFLNVRRLSRPVNYSDAQTRVVFNLSRYSANYAVVVGLLTLNALLTNWILLLVLILGAAGTYGIRKLEGADLMIGPLVLKNSQLYTILACTMITLSFFASPIMTLMWLIGQSTVVVLAHAVLMEPPIESAFEAVEDQV</sequence>